<comment type="caution">
    <text evidence="1">The sequence shown here is derived from an EMBL/GenBank/DDBJ whole genome shotgun (WGS) entry which is preliminary data.</text>
</comment>
<accession>A0A5R9QLM1</accession>
<gene>
    <name evidence="1" type="ORF">FAS41_29210</name>
</gene>
<evidence type="ECO:0000313" key="2">
    <source>
        <dbReference type="Proteomes" id="UP000306635"/>
    </source>
</evidence>
<name>A0A5R9QLM1_9PSED</name>
<protein>
    <submittedName>
        <fullName evidence="1">Uncharacterized protein</fullName>
    </submittedName>
</protein>
<reference evidence="1 2" key="1">
    <citation type="submission" date="2019-04" db="EMBL/GenBank/DDBJ databases">
        <authorList>
            <person name="Li M."/>
        </authorList>
    </citation>
    <scope>NUCLEOTIDE SEQUENCE [LARGE SCALE GENOMIC DNA]</scope>
    <source>
        <strain evidence="1 2">LAM1902</strain>
    </source>
</reference>
<dbReference type="AlphaFoldDB" id="A0A5R9QLM1"/>
<keyword evidence="2" id="KW-1185">Reference proteome</keyword>
<dbReference type="EMBL" id="SWDV01000062">
    <property type="protein sequence ID" value="TLX70054.1"/>
    <property type="molecule type" value="Genomic_DNA"/>
</dbReference>
<sequence length="202" mass="22260">MYFNLASEHSGPESALAAGRQELLQLNGIAVIERVRGSWTLAGLEQSRNEGPPTSYLCPKGIEGTAYGRPTICARGPDGTVTPPLPQLYRRSTKENQYFAKALRLLSTLQADDWATLFNVTELVQTVGRTTLKSWGVIEHFDRIGSVANNASASGDKSRHAIQRHAKQVEPMDFGLAKEQVVSAVKRWGRHLEQDELADEES</sequence>
<dbReference type="Proteomes" id="UP000306635">
    <property type="component" value="Unassembled WGS sequence"/>
</dbReference>
<evidence type="ECO:0000313" key="1">
    <source>
        <dbReference type="EMBL" id="TLX70054.1"/>
    </source>
</evidence>
<organism evidence="1 2">
    <name type="scientific">Pseudomonas nicosulfuronedens</name>
    <dbReference type="NCBI Taxonomy" id="2571105"/>
    <lineage>
        <taxon>Bacteria</taxon>
        <taxon>Pseudomonadati</taxon>
        <taxon>Pseudomonadota</taxon>
        <taxon>Gammaproteobacteria</taxon>
        <taxon>Pseudomonadales</taxon>
        <taxon>Pseudomonadaceae</taxon>
        <taxon>Pseudomonas</taxon>
    </lineage>
</organism>
<proteinExistence type="predicted"/>